<dbReference type="PANTHER" id="PTHR30026">
    <property type="entry name" value="OUTER MEMBRANE PROTEIN TOLC"/>
    <property type="match status" value="1"/>
</dbReference>
<dbReference type="EMBL" id="VWNE01000023">
    <property type="protein sequence ID" value="KAA8481537.1"/>
    <property type="molecule type" value="Genomic_DNA"/>
</dbReference>
<evidence type="ECO:0000256" key="8">
    <source>
        <dbReference type="SAM" id="Coils"/>
    </source>
</evidence>
<evidence type="ECO:0000256" key="6">
    <source>
        <dbReference type="ARBA" id="ARBA00023136"/>
    </source>
</evidence>
<evidence type="ECO:0000256" key="4">
    <source>
        <dbReference type="ARBA" id="ARBA00022452"/>
    </source>
</evidence>
<evidence type="ECO:0000256" key="5">
    <source>
        <dbReference type="ARBA" id="ARBA00022692"/>
    </source>
</evidence>
<dbReference type="Proteomes" id="UP000322918">
    <property type="component" value="Unassembled WGS sequence"/>
</dbReference>
<feature type="chain" id="PRO_5024465081" evidence="9">
    <location>
        <begin position="23"/>
        <end position="459"/>
    </location>
</feature>
<evidence type="ECO:0000256" key="2">
    <source>
        <dbReference type="ARBA" id="ARBA00007613"/>
    </source>
</evidence>
<keyword evidence="8" id="KW-0175">Coiled coil</keyword>
<keyword evidence="9" id="KW-0732">Signal</keyword>
<evidence type="ECO:0000313" key="11">
    <source>
        <dbReference type="Proteomes" id="UP000322918"/>
    </source>
</evidence>
<keyword evidence="7" id="KW-0998">Cell outer membrane</keyword>
<reference evidence="10 11" key="1">
    <citation type="submission" date="2019-09" db="EMBL/GenBank/DDBJ databases">
        <title>Pararcticibacter amylolyticus gen. nov., sp. nov., isolated from a rottenly hemp rope, and reclassification of Pedobacter tournemirensis as Pararcticibacter tournemirensis comb. nov.</title>
        <authorList>
            <person name="Cai Y."/>
        </authorList>
    </citation>
    <scope>NUCLEOTIDE SEQUENCE [LARGE SCALE GENOMIC DNA]</scope>
    <source>
        <strain evidence="10 11">TF5-37.2-LB10</strain>
    </source>
</reference>
<dbReference type="GO" id="GO:0009279">
    <property type="term" value="C:cell outer membrane"/>
    <property type="evidence" value="ECO:0007669"/>
    <property type="project" value="UniProtKB-SubCell"/>
</dbReference>
<keyword evidence="11" id="KW-1185">Reference proteome</keyword>
<dbReference type="GO" id="GO:0015288">
    <property type="term" value="F:porin activity"/>
    <property type="evidence" value="ECO:0007669"/>
    <property type="project" value="TreeGrafter"/>
</dbReference>
<dbReference type="PANTHER" id="PTHR30026:SF20">
    <property type="entry name" value="OUTER MEMBRANE PROTEIN TOLC"/>
    <property type="match status" value="1"/>
</dbReference>
<comment type="subcellular location">
    <subcellularLocation>
        <location evidence="1">Cell outer membrane</location>
    </subcellularLocation>
</comment>
<dbReference type="GO" id="GO:1990281">
    <property type="term" value="C:efflux pump complex"/>
    <property type="evidence" value="ECO:0007669"/>
    <property type="project" value="TreeGrafter"/>
</dbReference>
<comment type="similarity">
    <text evidence="2">Belongs to the outer membrane factor (OMF) (TC 1.B.17) family.</text>
</comment>
<dbReference type="InterPro" id="IPR003423">
    <property type="entry name" value="OMP_efflux"/>
</dbReference>
<feature type="signal peptide" evidence="9">
    <location>
        <begin position="1"/>
        <end position="22"/>
    </location>
</feature>
<dbReference type="Gene3D" id="1.20.1600.10">
    <property type="entry name" value="Outer membrane efflux proteins (OEP)"/>
    <property type="match status" value="1"/>
</dbReference>
<sequence length="459" mass="51284">MRTVLIVCMIFLSCLPCSMSHAQVATERNPLDAYIAEGLKNNIVIQQKDISLEKALLSLQTAKSLFLPTIAFQMNYQTADGGRNIPLPLGDLLNGAYATLNQLTNSQNFPQLENQSITFLPKNFYDAKLRTTVPVINSDIIYNRKISGQQVVLQEFEVATYRRELVKNIKSAYFNYLTALNAVDIYQSTIDLANEGKRVNEKLLENGKGLHAYVLRANSEIASAQAQLTQAKQQVENAKLYFNSLLNRPGDSPVDTAYNADAGLIHASVQLKEETGPAAREELQSLQQGIRINETVVKMNKSYWIPKLSGFLDLGSQAEGWKYNDQSRYYLAGLQLDLPVFAGNRNQQKLKQAGLDARNAQLNLDLVQQQLELSSSVARNNLKAAWETYRSAQVQLEAAESYQRLIERGFRAGTNTYIETVDARTQLTSARMAVLINKYNVLAASATLERETASYTFSK</sequence>
<dbReference type="InterPro" id="IPR051906">
    <property type="entry name" value="TolC-like"/>
</dbReference>
<protein>
    <submittedName>
        <fullName evidence="10">TolC family protein</fullName>
    </submittedName>
</protein>
<organism evidence="10 11">
    <name type="scientific">Arcticibacter tournemirensis</name>
    <dbReference type="NCBI Taxonomy" id="699437"/>
    <lineage>
        <taxon>Bacteria</taxon>
        <taxon>Pseudomonadati</taxon>
        <taxon>Bacteroidota</taxon>
        <taxon>Sphingobacteriia</taxon>
        <taxon>Sphingobacteriales</taxon>
        <taxon>Sphingobacteriaceae</taxon>
        <taxon>Arcticibacter</taxon>
    </lineage>
</organism>
<evidence type="ECO:0000313" key="10">
    <source>
        <dbReference type="EMBL" id="KAA8481537.1"/>
    </source>
</evidence>
<dbReference type="AlphaFoldDB" id="A0A5M9H8V2"/>
<dbReference type="Pfam" id="PF02321">
    <property type="entry name" value="OEP"/>
    <property type="match status" value="2"/>
</dbReference>
<dbReference type="SUPFAM" id="SSF56954">
    <property type="entry name" value="Outer membrane efflux proteins (OEP)"/>
    <property type="match status" value="1"/>
</dbReference>
<feature type="coiled-coil region" evidence="8">
    <location>
        <begin position="214"/>
        <end position="241"/>
    </location>
</feature>
<name>A0A5M9H8V2_9SPHI</name>
<keyword evidence="3" id="KW-0813">Transport</keyword>
<evidence type="ECO:0000256" key="1">
    <source>
        <dbReference type="ARBA" id="ARBA00004442"/>
    </source>
</evidence>
<proteinExistence type="inferred from homology"/>
<keyword evidence="4" id="KW-1134">Transmembrane beta strand</keyword>
<dbReference type="GO" id="GO:0015562">
    <property type="term" value="F:efflux transmembrane transporter activity"/>
    <property type="evidence" value="ECO:0007669"/>
    <property type="project" value="InterPro"/>
</dbReference>
<evidence type="ECO:0000256" key="7">
    <source>
        <dbReference type="ARBA" id="ARBA00023237"/>
    </source>
</evidence>
<evidence type="ECO:0000256" key="3">
    <source>
        <dbReference type="ARBA" id="ARBA00022448"/>
    </source>
</evidence>
<gene>
    <name evidence="10" type="ORF">F1649_14530</name>
</gene>
<keyword evidence="5" id="KW-0812">Transmembrane</keyword>
<keyword evidence="6" id="KW-0472">Membrane</keyword>
<accession>A0A5M9H8V2</accession>
<dbReference type="OrthoDB" id="13803at2"/>
<evidence type="ECO:0000256" key="9">
    <source>
        <dbReference type="SAM" id="SignalP"/>
    </source>
</evidence>
<comment type="caution">
    <text evidence="10">The sequence shown here is derived from an EMBL/GenBank/DDBJ whole genome shotgun (WGS) entry which is preliminary data.</text>
</comment>